<dbReference type="GO" id="GO:0050660">
    <property type="term" value="F:flavin adenine dinucleotide binding"/>
    <property type="evidence" value="ECO:0007669"/>
    <property type="project" value="TreeGrafter"/>
</dbReference>
<organism evidence="6 7">
    <name type="scientific">Polaribacter pacificus</name>
    <dbReference type="NCBI Taxonomy" id="1775173"/>
    <lineage>
        <taxon>Bacteria</taxon>
        <taxon>Pseudomonadati</taxon>
        <taxon>Bacteroidota</taxon>
        <taxon>Flavobacteriia</taxon>
        <taxon>Flavobacteriales</taxon>
        <taxon>Flavobacteriaceae</taxon>
    </lineage>
</organism>
<dbReference type="PROSITE" id="PS50902">
    <property type="entry name" value="FLAVODOXIN_LIKE"/>
    <property type="match status" value="1"/>
</dbReference>
<dbReference type="GO" id="GO:0005829">
    <property type="term" value="C:cytosol"/>
    <property type="evidence" value="ECO:0007669"/>
    <property type="project" value="TreeGrafter"/>
</dbReference>
<dbReference type="Gene3D" id="3.40.50.360">
    <property type="match status" value="1"/>
</dbReference>
<dbReference type="SUPFAM" id="SSF63380">
    <property type="entry name" value="Riboflavin synthase domain-like"/>
    <property type="match status" value="1"/>
</dbReference>
<dbReference type="Pfam" id="PF03929">
    <property type="entry name" value="PepSY_TM"/>
    <property type="match status" value="1"/>
</dbReference>
<sequence length="709" mass="80128">MLASITGIILAFEPISEQVKPYKAESFETITVAETMLMIAENYDEVIDLTIDANGFVLIDAIDLEGEMIQGYIDPKTGDFLGNKIEKSKLFQFTTTLHRSLFLKSTGRFFVGLCSFLLFLIAVSGSILIIKRQSTFKRFFSKIIKENFAQYYHIVLGRLFLIPIIIITITGVYLSFLRFDLLPSDTVKHQPIETTTKGDTRINSSDFELFKKTQLSDVRSIEFPFSDDVEDYYTLKLKDKEYLINQYTGAIHSQKDYPLIHLVSVASINLHTGSGSITWSIVLLIACINILFFIYSGFKMTLERRASKFKNPWKKDQAEIVVLVGSENGSTKKYAAAFHEQLLANKQKSYITDLNRYTSYKKAKKLIVITATYGVGEPPANASNFLQKLETIDQVNPIEFSVVGFGSMSYPNFCEFASVVDAVLNKKPGFNRQTALVKINDKSFETFHQWLDEWAACNDLPLSVSKTNLVTKPLKTHSYTVVETKGIEENPDQTFLIKLQPNSKQKIKSGDLLAIYPANDERERLYSIGKIDDNLQLSIKLHPKGLGSSYLHKLSVGSTIKARIIKNYSFYFPKKSSAVILIANGTGVAPFLGMLHQNVRQNPTHLYLGLRHANSIDIYKEQLQEALDNKKLSQLHLAQSKADDSCYVQDLILRDEAYIAAVLRDRGTIMICGSLNMQKGVMKALDNLSRQYNKKPISDYSNQLKSDCY</sequence>
<feature type="domain" description="FAD-binding FR-type" evidence="5">
    <location>
        <begin position="474"/>
        <end position="573"/>
    </location>
</feature>
<dbReference type="Gene3D" id="2.40.30.10">
    <property type="entry name" value="Translation factors"/>
    <property type="match status" value="1"/>
</dbReference>
<keyword evidence="3" id="KW-1133">Transmembrane helix</keyword>
<evidence type="ECO:0000256" key="2">
    <source>
        <dbReference type="ARBA" id="ARBA00023797"/>
    </source>
</evidence>
<evidence type="ECO:0000259" key="5">
    <source>
        <dbReference type="PROSITE" id="PS51384"/>
    </source>
</evidence>
<dbReference type="EC" id="1.6.2.4" evidence="2"/>
<keyword evidence="7" id="KW-1185">Reference proteome</keyword>
<gene>
    <name evidence="6" type="ORF">GCM10011416_03500</name>
</gene>
<dbReference type="GO" id="GO:0032496">
    <property type="term" value="P:response to lipopolysaccharide"/>
    <property type="evidence" value="ECO:0007669"/>
    <property type="project" value="TreeGrafter"/>
</dbReference>
<dbReference type="InterPro" id="IPR001094">
    <property type="entry name" value="Flavdoxin-like"/>
</dbReference>
<dbReference type="PRINTS" id="PR00369">
    <property type="entry name" value="FLAVODOXIN"/>
</dbReference>
<dbReference type="SUPFAM" id="SSF52218">
    <property type="entry name" value="Flavoproteins"/>
    <property type="match status" value="1"/>
</dbReference>
<reference evidence="6" key="1">
    <citation type="journal article" date="2014" name="Int. J. Syst. Evol. Microbiol.">
        <title>Complete genome sequence of Corynebacterium casei LMG S-19264T (=DSM 44701T), isolated from a smear-ripened cheese.</title>
        <authorList>
            <consortium name="US DOE Joint Genome Institute (JGI-PGF)"/>
            <person name="Walter F."/>
            <person name="Albersmeier A."/>
            <person name="Kalinowski J."/>
            <person name="Ruckert C."/>
        </authorList>
    </citation>
    <scope>NUCLEOTIDE SEQUENCE</scope>
    <source>
        <strain evidence="6">CGMCC 1.15763</strain>
    </source>
</reference>
<dbReference type="InterPro" id="IPR017927">
    <property type="entry name" value="FAD-bd_FR_type"/>
</dbReference>
<keyword evidence="1" id="KW-0285">Flavoprotein</keyword>
<dbReference type="InterPro" id="IPR005625">
    <property type="entry name" value="PepSY-ass_TM"/>
</dbReference>
<accession>A0A917HVW1</accession>
<dbReference type="GO" id="GO:0007263">
    <property type="term" value="P:nitric oxide mediated signal transduction"/>
    <property type="evidence" value="ECO:0007669"/>
    <property type="project" value="TreeGrafter"/>
</dbReference>
<feature type="transmembrane region" description="Helical" evidence="3">
    <location>
        <begin position="151"/>
        <end position="176"/>
    </location>
</feature>
<feature type="transmembrane region" description="Helical" evidence="3">
    <location>
        <begin position="109"/>
        <end position="130"/>
    </location>
</feature>
<dbReference type="InterPro" id="IPR017938">
    <property type="entry name" value="Riboflavin_synthase-like_b-brl"/>
</dbReference>
<dbReference type="PANTHER" id="PTHR19384:SF17">
    <property type="entry name" value="NADPH--CYTOCHROME P450 REDUCTASE"/>
    <property type="match status" value="1"/>
</dbReference>
<dbReference type="InterPro" id="IPR008254">
    <property type="entry name" value="Flavodoxin/NO_synth"/>
</dbReference>
<reference evidence="6" key="2">
    <citation type="submission" date="2020-09" db="EMBL/GenBank/DDBJ databases">
        <authorList>
            <person name="Sun Q."/>
            <person name="Zhou Y."/>
        </authorList>
    </citation>
    <scope>NUCLEOTIDE SEQUENCE</scope>
    <source>
        <strain evidence="6">CGMCC 1.15763</strain>
    </source>
</reference>
<evidence type="ECO:0000313" key="7">
    <source>
        <dbReference type="Proteomes" id="UP000633278"/>
    </source>
</evidence>
<keyword evidence="3" id="KW-0472">Membrane</keyword>
<dbReference type="GO" id="GO:0006527">
    <property type="term" value="P:L-arginine catabolic process"/>
    <property type="evidence" value="ECO:0007669"/>
    <property type="project" value="TreeGrafter"/>
</dbReference>
<dbReference type="GO" id="GO:0004517">
    <property type="term" value="F:nitric-oxide synthase activity"/>
    <property type="evidence" value="ECO:0007669"/>
    <property type="project" value="TreeGrafter"/>
</dbReference>
<dbReference type="SUPFAM" id="SSF52343">
    <property type="entry name" value="Ferredoxin reductase-like, C-terminal NADP-linked domain"/>
    <property type="match status" value="1"/>
</dbReference>
<evidence type="ECO:0000256" key="1">
    <source>
        <dbReference type="ARBA" id="ARBA00022630"/>
    </source>
</evidence>
<dbReference type="GO" id="GO:0009725">
    <property type="term" value="P:response to hormone"/>
    <property type="evidence" value="ECO:0007669"/>
    <property type="project" value="TreeGrafter"/>
</dbReference>
<dbReference type="GO" id="GO:0005886">
    <property type="term" value="C:plasma membrane"/>
    <property type="evidence" value="ECO:0007669"/>
    <property type="project" value="TreeGrafter"/>
</dbReference>
<dbReference type="GO" id="GO:0006809">
    <property type="term" value="P:nitric oxide biosynthetic process"/>
    <property type="evidence" value="ECO:0007669"/>
    <property type="project" value="TreeGrafter"/>
</dbReference>
<evidence type="ECO:0000313" key="6">
    <source>
        <dbReference type="EMBL" id="GGG90217.1"/>
    </source>
</evidence>
<dbReference type="InterPro" id="IPR029039">
    <property type="entry name" value="Flavoprotein-like_sf"/>
</dbReference>
<feature type="domain" description="Flavodoxin-like" evidence="4">
    <location>
        <begin position="320"/>
        <end position="455"/>
    </location>
</feature>
<feature type="transmembrane region" description="Helical" evidence="3">
    <location>
        <begin position="277"/>
        <end position="298"/>
    </location>
</feature>
<dbReference type="Gene3D" id="3.40.50.80">
    <property type="entry name" value="Nucleotide-binding domain of ferredoxin-NADP reductase (FNR) module"/>
    <property type="match status" value="1"/>
</dbReference>
<dbReference type="Proteomes" id="UP000633278">
    <property type="component" value="Unassembled WGS sequence"/>
</dbReference>
<dbReference type="PROSITE" id="PS51384">
    <property type="entry name" value="FAD_FR"/>
    <property type="match status" value="1"/>
</dbReference>
<proteinExistence type="predicted"/>
<dbReference type="AlphaFoldDB" id="A0A917HVW1"/>
<dbReference type="InterPro" id="IPR001433">
    <property type="entry name" value="OxRdtase_FAD/NAD-bd"/>
</dbReference>
<dbReference type="Pfam" id="PF00175">
    <property type="entry name" value="NAD_binding_1"/>
    <property type="match status" value="1"/>
</dbReference>
<dbReference type="Pfam" id="PF00258">
    <property type="entry name" value="Flavodoxin_1"/>
    <property type="match status" value="1"/>
</dbReference>
<name>A0A917HVW1_9FLAO</name>
<dbReference type="PANTHER" id="PTHR19384">
    <property type="entry name" value="NITRIC OXIDE SYNTHASE-RELATED"/>
    <property type="match status" value="1"/>
</dbReference>
<evidence type="ECO:0000259" key="4">
    <source>
        <dbReference type="PROSITE" id="PS50902"/>
    </source>
</evidence>
<protein>
    <recommendedName>
        <fullName evidence="2">NADPH--hemoprotein reductase</fullName>
        <ecNumber evidence="2">1.6.2.4</ecNumber>
    </recommendedName>
</protein>
<comment type="caution">
    <text evidence="6">The sequence shown here is derived from an EMBL/GenBank/DDBJ whole genome shotgun (WGS) entry which is preliminary data.</text>
</comment>
<dbReference type="InterPro" id="IPR039261">
    <property type="entry name" value="FNR_nucleotide-bd"/>
</dbReference>
<dbReference type="EMBL" id="BMJW01000001">
    <property type="protein sequence ID" value="GGG90217.1"/>
    <property type="molecule type" value="Genomic_DNA"/>
</dbReference>
<keyword evidence="3" id="KW-0812">Transmembrane</keyword>
<evidence type="ECO:0000256" key="3">
    <source>
        <dbReference type="SAM" id="Phobius"/>
    </source>
</evidence>
<dbReference type="GO" id="GO:0010181">
    <property type="term" value="F:FMN binding"/>
    <property type="evidence" value="ECO:0007669"/>
    <property type="project" value="InterPro"/>
</dbReference>